<dbReference type="CDD" id="cd11333">
    <property type="entry name" value="AmyAc_SI_OligoGlu_DGase"/>
    <property type="match status" value="1"/>
</dbReference>
<gene>
    <name evidence="3" type="primary">malL</name>
    <name evidence="3" type="ORF">GCM10022256_15200</name>
</gene>
<dbReference type="Pfam" id="PF00128">
    <property type="entry name" value="Alpha-amylase"/>
    <property type="match status" value="1"/>
</dbReference>
<dbReference type="SUPFAM" id="SSF51011">
    <property type="entry name" value="Glycosyl hydrolase domain"/>
    <property type="match status" value="1"/>
</dbReference>
<dbReference type="Gene3D" id="2.60.40.1180">
    <property type="entry name" value="Golgi alpha-mannosidase II"/>
    <property type="match status" value="1"/>
</dbReference>
<dbReference type="Gene3D" id="3.20.20.80">
    <property type="entry name" value="Glycosidases"/>
    <property type="match status" value="1"/>
</dbReference>
<evidence type="ECO:0000256" key="1">
    <source>
        <dbReference type="ARBA" id="ARBA00022801"/>
    </source>
</evidence>
<dbReference type="EMBL" id="BAABAU010000001">
    <property type="protein sequence ID" value="GAA4265908.1"/>
    <property type="molecule type" value="Genomic_DNA"/>
</dbReference>
<evidence type="ECO:0000313" key="4">
    <source>
        <dbReference type="Proteomes" id="UP001501594"/>
    </source>
</evidence>
<keyword evidence="1" id="KW-0378">Hydrolase</keyword>
<dbReference type="NCBIfam" id="NF008183">
    <property type="entry name" value="PRK10933.1"/>
    <property type="match status" value="1"/>
</dbReference>
<dbReference type="Proteomes" id="UP001501594">
    <property type="component" value="Unassembled WGS sequence"/>
</dbReference>
<sequence>MTLNEEALQPAPAWWTDAVVYQIYPRSFADSNGDGVGDLGGIRQHLDHLQDLGVDVVWLSPIYRSPQADNGYDISDYRDIDPLFGTLEEFDLLLAEMHERGIKLVMDLVVNHTSDEHPWFVESASSPDSPKRDWYVWRDGVDRSPADGRTEPNLWRSAFSGPAWSRADADPSGQYYLHLFAAKQPDLNWENPEVRDAVYEMMNWWLDRGVDGFRMDVINFIAKVQSDLTGSSEHFRMGPQIHDHLQEMNRRVFAARDAELITVGEMPGVTVDDARLFTGADRLELDMVFQFEHVDLDRGPGSKFDNVPLALRDLKASLSRWQTGLAESGWNSLYLGNHDQPRSVSRFGDDGRHRVESATLLATILHLQRGTPYVYQGDEIGMTNAAFSRIDQYRDIESINWFGEELEAGRDPAELLEALRYRSRDNARTPVQWTPGENAGFTTGTPWIGVNPNHDTVNVETDRAAGSRSIFDYYRRLIALRHESPLVALGCFDLLEPEHPALYAFTRTGDEGRLLVAANVGGDDLEVPLLVEGPWGAGSLLLGNYDSSGPAAVLRPWEVRVLRA</sequence>
<name>A0ABP8E144_9MICO</name>
<keyword evidence="4" id="KW-1185">Reference proteome</keyword>
<comment type="caution">
    <text evidence="3">The sequence shown here is derived from an EMBL/GenBank/DDBJ whole genome shotgun (WGS) entry which is preliminary data.</text>
</comment>
<organism evidence="3 4">
    <name type="scientific">Frondihabitans peucedani</name>
    <dbReference type="NCBI Taxonomy" id="598626"/>
    <lineage>
        <taxon>Bacteria</taxon>
        <taxon>Bacillati</taxon>
        <taxon>Actinomycetota</taxon>
        <taxon>Actinomycetes</taxon>
        <taxon>Micrococcales</taxon>
        <taxon>Microbacteriaceae</taxon>
        <taxon>Frondihabitans</taxon>
    </lineage>
</organism>
<dbReference type="InterPro" id="IPR045857">
    <property type="entry name" value="O16G_dom_2"/>
</dbReference>
<dbReference type="PANTHER" id="PTHR10357:SF184">
    <property type="entry name" value="OLIGO-1,6-GLUCOSIDASE 1"/>
    <property type="match status" value="1"/>
</dbReference>
<protein>
    <submittedName>
        <fullName evidence="3">Oligo-1,6-glucosidase</fullName>
    </submittedName>
</protein>
<dbReference type="PANTHER" id="PTHR10357">
    <property type="entry name" value="ALPHA-AMYLASE FAMILY MEMBER"/>
    <property type="match status" value="1"/>
</dbReference>
<accession>A0ABP8E144</accession>
<dbReference type="InterPro" id="IPR006047">
    <property type="entry name" value="GH13_cat_dom"/>
</dbReference>
<proteinExistence type="predicted"/>
<dbReference type="RefSeq" id="WP_344794677.1">
    <property type="nucleotide sequence ID" value="NZ_BAABAU010000001.1"/>
</dbReference>
<dbReference type="Gene3D" id="3.90.400.10">
    <property type="entry name" value="Oligo-1,6-glucosidase, Domain 2"/>
    <property type="match status" value="1"/>
</dbReference>
<evidence type="ECO:0000259" key="2">
    <source>
        <dbReference type="SMART" id="SM00642"/>
    </source>
</evidence>
<evidence type="ECO:0000313" key="3">
    <source>
        <dbReference type="EMBL" id="GAA4265908.1"/>
    </source>
</evidence>
<dbReference type="InterPro" id="IPR013780">
    <property type="entry name" value="Glyco_hydro_b"/>
</dbReference>
<feature type="domain" description="Glycosyl hydrolase family 13 catalytic" evidence="2">
    <location>
        <begin position="22"/>
        <end position="428"/>
    </location>
</feature>
<dbReference type="InterPro" id="IPR017853">
    <property type="entry name" value="GH"/>
</dbReference>
<reference evidence="4" key="1">
    <citation type="journal article" date="2019" name="Int. J. Syst. Evol. Microbiol.">
        <title>The Global Catalogue of Microorganisms (GCM) 10K type strain sequencing project: providing services to taxonomists for standard genome sequencing and annotation.</title>
        <authorList>
            <consortium name="The Broad Institute Genomics Platform"/>
            <consortium name="The Broad Institute Genome Sequencing Center for Infectious Disease"/>
            <person name="Wu L."/>
            <person name="Ma J."/>
        </authorList>
    </citation>
    <scope>NUCLEOTIDE SEQUENCE [LARGE SCALE GENOMIC DNA]</scope>
    <source>
        <strain evidence="4">JCM 17442</strain>
    </source>
</reference>
<dbReference type="SMART" id="SM00642">
    <property type="entry name" value="Aamy"/>
    <property type="match status" value="1"/>
</dbReference>
<dbReference type="SUPFAM" id="SSF51445">
    <property type="entry name" value="(Trans)glycosidases"/>
    <property type="match status" value="1"/>
</dbReference>